<reference evidence="3" key="1">
    <citation type="journal article" date="2019" name="Nat. Commun.">
        <title>The genome of broomcorn millet.</title>
        <authorList>
            <person name="Zou C."/>
            <person name="Miki D."/>
            <person name="Li D."/>
            <person name="Tang Q."/>
            <person name="Xiao L."/>
            <person name="Rajput S."/>
            <person name="Deng P."/>
            <person name="Jia W."/>
            <person name="Huang R."/>
            <person name="Zhang M."/>
            <person name="Sun Y."/>
            <person name="Hu J."/>
            <person name="Fu X."/>
            <person name="Schnable P.S."/>
            <person name="Li F."/>
            <person name="Zhang H."/>
            <person name="Feng B."/>
            <person name="Zhu X."/>
            <person name="Liu R."/>
            <person name="Schnable J.C."/>
            <person name="Zhu J.-K."/>
            <person name="Zhang H."/>
        </authorList>
    </citation>
    <scope>NUCLEOTIDE SEQUENCE [LARGE SCALE GENOMIC DNA]</scope>
</reference>
<dbReference type="Proteomes" id="UP000275267">
    <property type="component" value="Unassembled WGS sequence"/>
</dbReference>
<evidence type="ECO:0000256" key="1">
    <source>
        <dbReference type="SAM" id="MobiDB-lite"/>
    </source>
</evidence>
<keyword evidence="3" id="KW-1185">Reference proteome</keyword>
<feature type="compositionally biased region" description="Polar residues" evidence="1">
    <location>
        <begin position="1"/>
        <end position="15"/>
    </location>
</feature>
<gene>
    <name evidence="2" type="ORF">C2845_PM05G19630</name>
</gene>
<organism evidence="2 3">
    <name type="scientific">Panicum miliaceum</name>
    <name type="common">Proso millet</name>
    <name type="synonym">Broomcorn millet</name>
    <dbReference type="NCBI Taxonomy" id="4540"/>
    <lineage>
        <taxon>Eukaryota</taxon>
        <taxon>Viridiplantae</taxon>
        <taxon>Streptophyta</taxon>
        <taxon>Embryophyta</taxon>
        <taxon>Tracheophyta</taxon>
        <taxon>Spermatophyta</taxon>
        <taxon>Magnoliopsida</taxon>
        <taxon>Liliopsida</taxon>
        <taxon>Poales</taxon>
        <taxon>Poaceae</taxon>
        <taxon>PACMAD clade</taxon>
        <taxon>Panicoideae</taxon>
        <taxon>Panicodae</taxon>
        <taxon>Paniceae</taxon>
        <taxon>Panicinae</taxon>
        <taxon>Panicum</taxon>
        <taxon>Panicum sect. Panicum</taxon>
    </lineage>
</organism>
<dbReference type="EMBL" id="PQIB02000003">
    <property type="protein sequence ID" value="RLN27509.1"/>
    <property type="molecule type" value="Genomic_DNA"/>
</dbReference>
<proteinExistence type="predicted"/>
<evidence type="ECO:0000313" key="3">
    <source>
        <dbReference type="Proteomes" id="UP000275267"/>
    </source>
</evidence>
<sequence>MQPQVTTSATPSSDARPTLPPPSLCLQAGGLLQHPHGAAEGMLQVDVDSLYPDHHLAVAQRGASFSGLDSVSSVYAGGPSPTTACGRPSASSSTTALSLLLRASVFQELVARNAGAAAQQPPVPADDDGAAASDFVDAKVEHEESLGRPDAEVCGGLTAVARNLSFCKKWGEKHQFIMKIAMDACRPLGS</sequence>
<feature type="region of interest" description="Disordered" evidence="1">
    <location>
        <begin position="1"/>
        <end position="23"/>
    </location>
</feature>
<comment type="caution">
    <text evidence="2">The sequence shown here is derived from an EMBL/GenBank/DDBJ whole genome shotgun (WGS) entry which is preliminary data.</text>
</comment>
<accession>A0A3L6ST16</accession>
<protein>
    <submittedName>
        <fullName evidence="2">Uncharacterized protein</fullName>
    </submittedName>
</protein>
<name>A0A3L6ST16_PANMI</name>
<dbReference type="STRING" id="4540.A0A3L6ST16"/>
<evidence type="ECO:0000313" key="2">
    <source>
        <dbReference type="EMBL" id="RLN27509.1"/>
    </source>
</evidence>
<dbReference type="AlphaFoldDB" id="A0A3L6ST16"/>